<proteinExistence type="predicted"/>
<keyword evidence="2" id="KW-1185">Reference proteome</keyword>
<evidence type="ECO:0000313" key="1">
    <source>
        <dbReference type="EMBL" id="NMQ19731.1"/>
    </source>
</evidence>
<comment type="caution">
    <text evidence="1">The sequence shown here is derived from an EMBL/GenBank/DDBJ whole genome shotgun (WGS) entry which is preliminary data.</text>
</comment>
<sequence length="67" mass="7618">MLGIAERIDHHDVRHALTTFDRCLYQDGGRSWNGETFYRDVSDVLQAKAARMKDGPKGQVLPELYPA</sequence>
<gene>
    <name evidence="1" type="ORF">E4P82_11280</name>
</gene>
<reference evidence="1 2" key="1">
    <citation type="submission" date="2019-03" db="EMBL/GenBank/DDBJ databases">
        <title>Metabolic reconstructions from genomes of highly enriched 'Candidatus Accumulibacter' and 'Candidatus Competibacter' bioreactor populations.</title>
        <authorList>
            <person name="Annavajhala M.K."/>
            <person name="Welles L."/>
            <person name="Abbas B."/>
            <person name="Sorokin D."/>
            <person name="Park H."/>
            <person name="Van Loosdrecht M."/>
            <person name="Chandran K."/>
        </authorList>
    </citation>
    <scope>NUCLEOTIDE SEQUENCE [LARGE SCALE GENOMIC DNA]</scope>
    <source>
        <strain evidence="1 2">SBR_G</strain>
    </source>
</reference>
<dbReference type="Proteomes" id="UP000760480">
    <property type="component" value="Unassembled WGS sequence"/>
</dbReference>
<organism evidence="1 2">
    <name type="scientific">Candidatus Competibacter phosphatis</name>
    <dbReference type="NCBI Taxonomy" id="221280"/>
    <lineage>
        <taxon>Bacteria</taxon>
        <taxon>Pseudomonadati</taxon>
        <taxon>Pseudomonadota</taxon>
        <taxon>Gammaproteobacteria</taxon>
        <taxon>Candidatus Competibacteraceae</taxon>
        <taxon>Candidatus Competibacter</taxon>
    </lineage>
</organism>
<dbReference type="RefSeq" id="WP_169248983.1">
    <property type="nucleotide sequence ID" value="NZ_SPMZ01000030.1"/>
</dbReference>
<dbReference type="EMBL" id="SPMZ01000030">
    <property type="protein sequence ID" value="NMQ19731.1"/>
    <property type="molecule type" value="Genomic_DNA"/>
</dbReference>
<name>A0ABX1TP53_9GAMM</name>
<accession>A0ABX1TP53</accession>
<evidence type="ECO:0000313" key="2">
    <source>
        <dbReference type="Proteomes" id="UP000760480"/>
    </source>
</evidence>
<protein>
    <submittedName>
        <fullName evidence="1">Uncharacterized protein</fullName>
    </submittedName>
</protein>